<reference evidence="5 6" key="1">
    <citation type="submission" date="2019-01" db="EMBL/GenBank/DDBJ databases">
        <title>Draft genome sequence of Psathyrella aberdarensis IHI B618.</title>
        <authorList>
            <person name="Buettner E."/>
            <person name="Kellner H."/>
        </authorList>
    </citation>
    <scope>NUCLEOTIDE SEQUENCE [LARGE SCALE GENOMIC DNA]</scope>
    <source>
        <strain evidence="5 6">IHI B618</strain>
    </source>
</reference>
<dbReference type="InterPro" id="IPR036875">
    <property type="entry name" value="Znf_CCHC_sf"/>
</dbReference>
<dbReference type="AlphaFoldDB" id="A0A4Q2DAC0"/>
<evidence type="ECO:0000313" key="6">
    <source>
        <dbReference type="Proteomes" id="UP000290288"/>
    </source>
</evidence>
<accession>A0A4Q2DAC0</accession>
<feature type="domain" description="CCHC-type" evidence="4">
    <location>
        <begin position="87"/>
        <end position="103"/>
    </location>
</feature>
<feature type="region of interest" description="Disordered" evidence="3">
    <location>
        <begin position="1"/>
        <end position="52"/>
    </location>
</feature>
<name>A0A4Q2DAC0_9AGAR</name>
<dbReference type="PROSITE" id="PS50158">
    <property type="entry name" value="ZF_CCHC"/>
    <property type="match status" value="1"/>
</dbReference>
<dbReference type="GO" id="GO:0003676">
    <property type="term" value="F:nucleic acid binding"/>
    <property type="evidence" value="ECO:0007669"/>
    <property type="project" value="InterPro"/>
</dbReference>
<keyword evidence="2" id="KW-0479">Metal-binding</keyword>
<keyword evidence="6" id="KW-1185">Reference proteome</keyword>
<organism evidence="5 6">
    <name type="scientific">Candolleomyces aberdarensis</name>
    <dbReference type="NCBI Taxonomy" id="2316362"/>
    <lineage>
        <taxon>Eukaryota</taxon>
        <taxon>Fungi</taxon>
        <taxon>Dikarya</taxon>
        <taxon>Basidiomycota</taxon>
        <taxon>Agaricomycotina</taxon>
        <taxon>Agaricomycetes</taxon>
        <taxon>Agaricomycetidae</taxon>
        <taxon>Agaricales</taxon>
        <taxon>Agaricineae</taxon>
        <taxon>Psathyrellaceae</taxon>
        <taxon>Candolleomyces</taxon>
    </lineage>
</organism>
<proteinExistence type="predicted"/>
<keyword evidence="2" id="KW-0862">Zinc</keyword>
<dbReference type="Proteomes" id="UP000290288">
    <property type="component" value="Unassembled WGS sequence"/>
</dbReference>
<dbReference type="STRING" id="2316362.A0A4Q2DAC0"/>
<dbReference type="GO" id="GO:0008270">
    <property type="term" value="F:zinc ion binding"/>
    <property type="evidence" value="ECO:0007669"/>
    <property type="project" value="UniProtKB-KW"/>
</dbReference>
<sequence length="301" mass="34729">MGGGLPGEPSGKTKTKDSHNGKPNDQEGKYHSHVNKGSKPFQKKTNGCTDYNSNQAKFKNFNKVEKVHKNQKEFSKKEREQLKAEGRCYHCREQGHMARACPKVNSVNDKGTHSMAMNNVEVELRFGNVERFRELAETTEATHSLELGMMGWAPAHPTKIFNDDEPDVVFSKATCRATGLINGQDWDTRSQWDRCLTNIKVKYQSMRDPLLKKLEQMLHAEAPYAGDWPDGVQRRDQFVVYKTKEGYQIYNDHYVKIIDGLHILWDELRQPDFDVEGWYQKEVDNALGEPSKRKDFRLPKH</sequence>
<evidence type="ECO:0000256" key="2">
    <source>
        <dbReference type="PROSITE-ProRule" id="PRU00047"/>
    </source>
</evidence>
<feature type="compositionally biased region" description="Polar residues" evidence="3">
    <location>
        <begin position="43"/>
        <end position="52"/>
    </location>
</feature>
<gene>
    <name evidence="5" type="ORF">EST38_g9295</name>
</gene>
<keyword evidence="2" id="KW-0863">Zinc-finger</keyword>
<dbReference type="SMART" id="SM00343">
    <property type="entry name" value="ZnF_C2HC"/>
    <property type="match status" value="1"/>
</dbReference>
<feature type="compositionally biased region" description="Basic and acidic residues" evidence="3">
    <location>
        <begin position="14"/>
        <end position="30"/>
    </location>
</feature>
<keyword evidence="1" id="KW-0507">mRNA processing</keyword>
<evidence type="ECO:0000256" key="1">
    <source>
        <dbReference type="ARBA" id="ARBA00022664"/>
    </source>
</evidence>
<protein>
    <recommendedName>
        <fullName evidence="4">CCHC-type domain-containing protein</fullName>
    </recommendedName>
</protein>
<dbReference type="Pfam" id="PF00098">
    <property type="entry name" value="zf-CCHC"/>
    <property type="match status" value="1"/>
</dbReference>
<comment type="caution">
    <text evidence="5">The sequence shown here is derived from an EMBL/GenBank/DDBJ whole genome shotgun (WGS) entry which is preliminary data.</text>
</comment>
<dbReference type="GO" id="GO:0006397">
    <property type="term" value="P:mRNA processing"/>
    <property type="evidence" value="ECO:0007669"/>
    <property type="project" value="UniProtKB-KW"/>
</dbReference>
<evidence type="ECO:0000313" key="5">
    <source>
        <dbReference type="EMBL" id="RXW16557.1"/>
    </source>
</evidence>
<dbReference type="InterPro" id="IPR001878">
    <property type="entry name" value="Znf_CCHC"/>
</dbReference>
<dbReference type="SUPFAM" id="SSF57756">
    <property type="entry name" value="Retrovirus zinc finger-like domains"/>
    <property type="match status" value="1"/>
</dbReference>
<evidence type="ECO:0000256" key="3">
    <source>
        <dbReference type="SAM" id="MobiDB-lite"/>
    </source>
</evidence>
<dbReference type="OrthoDB" id="3068947at2759"/>
<evidence type="ECO:0000259" key="4">
    <source>
        <dbReference type="PROSITE" id="PS50158"/>
    </source>
</evidence>
<dbReference type="EMBL" id="SDEE01000425">
    <property type="protein sequence ID" value="RXW16557.1"/>
    <property type="molecule type" value="Genomic_DNA"/>
</dbReference>
<dbReference type="Gene3D" id="4.10.60.10">
    <property type="entry name" value="Zinc finger, CCHC-type"/>
    <property type="match status" value="1"/>
</dbReference>